<evidence type="ECO:0000313" key="2">
    <source>
        <dbReference type="EMBL" id="GAF68722.1"/>
    </source>
</evidence>
<proteinExistence type="predicted"/>
<reference evidence="2" key="1">
    <citation type="journal article" date="2014" name="Front. Microbiol.">
        <title>High frequency of phylogenetically diverse reductive dehalogenase-homologous genes in deep subseafloor sedimentary metagenomes.</title>
        <authorList>
            <person name="Kawai M."/>
            <person name="Futagami T."/>
            <person name="Toyoda A."/>
            <person name="Takaki Y."/>
            <person name="Nishi S."/>
            <person name="Hori S."/>
            <person name="Arai W."/>
            <person name="Tsubouchi T."/>
            <person name="Morono Y."/>
            <person name="Uchiyama I."/>
            <person name="Ito T."/>
            <person name="Fujiyama A."/>
            <person name="Inagaki F."/>
            <person name="Takami H."/>
        </authorList>
    </citation>
    <scope>NUCLEOTIDE SEQUENCE</scope>
    <source>
        <strain evidence="2">Expedition CK06-06</strain>
    </source>
</reference>
<protein>
    <submittedName>
        <fullName evidence="2">Uncharacterized protein</fullName>
    </submittedName>
</protein>
<organism evidence="2">
    <name type="scientific">marine sediment metagenome</name>
    <dbReference type="NCBI Taxonomy" id="412755"/>
    <lineage>
        <taxon>unclassified sequences</taxon>
        <taxon>metagenomes</taxon>
        <taxon>ecological metagenomes</taxon>
    </lineage>
</organism>
<feature type="compositionally biased region" description="Basic and acidic residues" evidence="1">
    <location>
        <begin position="20"/>
        <end position="33"/>
    </location>
</feature>
<dbReference type="EMBL" id="BARS01005120">
    <property type="protein sequence ID" value="GAF68722.1"/>
    <property type="molecule type" value="Genomic_DNA"/>
</dbReference>
<evidence type="ECO:0000256" key="1">
    <source>
        <dbReference type="SAM" id="MobiDB-lite"/>
    </source>
</evidence>
<accession>X0RYA7</accession>
<dbReference type="AlphaFoldDB" id="X0RYA7"/>
<comment type="caution">
    <text evidence="2">The sequence shown here is derived from an EMBL/GenBank/DDBJ whole genome shotgun (WGS) entry which is preliminary data.</text>
</comment>
<name>X0RYA7_9ZZZZ</name>
<sequence length="104" mass="11721">MPYGNSPSEMSPYKKHGKGPHMESVKQERKNLMDDNPVTRTAAGDRPWIAKHYKSGMNYGTPMNSGHSPMEKHTKAQEKGLNPGLVSAIHLHDEFTKKNNIKHK</sequence>
<feature type="region of interest" description="Disordered" evidence="1">
    <location>
        <begin position="1"/>
        <end position="49"/>
    </location>
</feature>
<gene>
    <name evidence="2" type="ORF">S01H1_10024</name>
</gene>